<proteinExistence type="inferred from homology"/>
<reference evidence="11" key="1">
    <citation type="submission" date="2016-01" db="EMBL/GenBank/DDBJ databases">
        <authorList>
            <person name="Husnik F."/>
        </authorList>
    </citation>
    <scope>NUCLEOTIDE SEQUENCE [LARGE SCALE GENOMIC DNA]</scope>
</reference>
<dbReference type="GO" id="GO:0006412">
    <property type="term" value="P:translation"/>
    <property type="evidence" value="ECO:0007669"/>
    <property type="project" value="UniProtKB-UniRule"/>
</dbReference>
<keyword evidence="4 8" id="KW-0689">Ribosomal protein</keyword>
<dbReference type="InterPro" id="IPR035987">
    <property type="entry name" value="Ribosomal_uS8_sf"/>
</dbReference>
<evidence type="ECO:0000256" key="2">
    <source>
        <dbReference type="ARBA" id="ARBA00022730"/>
    </source>
</evidence>
<dbReference type="GO" id="GO:0005737">
    <property type="term" value="C:cytoplasm"/>
    <property type="evidence" value="ECO:0007669"/>
    <property type="project" value="UniProtKB-ARBA"/>
</dbReference>
<name>A0A143WPR0_9ENTR</name>
<evidence type="ECO:0000313" key="11">
    <source>
        <dbReference type="Proteomes" id="UP000095697"/>
    </source>
</evidence>
<dbReference type="SUPFAM" id="SSF56047">
    <property type="entry name" value="Ribosomal protein S8"/>
    <property type="match status" value="1"/>
</dbReference>
<dbReference type="GO" id="GO:1990904">
    <property type="term" value="C:ribonucleoprotein complex"/>
    <property type="evidence" value="ECO:0007669"/>
    <property type="project" value="UniProtKB-KW"/>
</dbReference>
<dbReference type="InterPro" id="IPR047863">
    <property type="entry name" value="Ribosomal_uS8_CS"/>
</dbReference>
<dbReference type="InterPro" id="IPR000630">
    <property type="entry name" value="Ribosomal_uS8"/>
</dbReference>
<evidence type="ECO:0000256" key="5">
    <source>
        <dbReference type="ARBA" id="ARBA00023274"/>
    </source>
</evidence>
<dbReference type="PANTHER" id="PTHR11758">
    <property type="entry name" value="40S RIBOSOMAL PROTEIN S15A"/>
    <property type="match status" value="1"/>
</dbReference>
<evidence type="ECO:0000256" key="4">
    <source>
        <dbReference type="ARBA" id="ARBA00022980"/>
    </source>
</evidence>
<dbReference type="RefSeq" id="WP_067569109.1">
    <property type="nucleotide sequence ID" value="NZ_LN999831.1"/>
</dbReference>
<evidence type="ECO:0000256" key="9">
    <source>
        <dbReference type="RuleBase" id="RU003660"/>
    </source>
</evidence>
<dbReference type="FunFam" id="3.30.1490.10:FF:000001">
    <property type="entry name" value="30S ribosomal protein S8"/>
    <property type="match status" value="1"/>
</dbReference>
<evidence type="ECO:0000256" key="3">
    <source>
        <dbReference type="ARBA" id="ARBA00022884"/>
    </source>
</evidence>
<accession>A0A143WPR0</accession>
<keyword evidence="2 8" id="KW-0699">rRNA-binding</keyword>
<protein>
    <recommendedName>
        <fullName evidence="6 8">Small ribosomal subunit protein uS8</fullName>
    </recommendedName>
</protein>
<dbReference type="HAMAP" id="MF_01302_B">
    <property type="entry name" value="Ribosomal_uS8_B"/>
    <property type="match status" value="1"/>
</dbReference>
<comment type="similarity">
    <text evidence="1 8 9">Belongs to the universal ribosomal protein uS8 family.</text>
</comment>
<dbReference type="FunFam" id="3.30.1370.30:FF:000002">
    <property type="entry name" value="30S ribosomal protein S8"/>
    <property type="match status" value="1"/>
</dbReference>
<dbReference type="GO" id="GO:0019843">
    <property type="term" value="F:rRNA binding"/>
    <property type="evidence" value="ECO:0007669"/>
    <property type="project" value="UniProtKB-UniRule"/>
</dbReference>
<keyword evidence="11" id="KW-1185">Reference proteome</keyword>
<evidence type="ECO:0000256" key="8">
    <source>
        <dbReference type="HAMAP-Rule" id="MF_01302"/>
    </source>
</evidence>
<dbReference type="NCBIfam" id="NF001109">
    <property type="entry name" value="PRK00136.1"/>
    <property type="match status" value="1"/>
</dbReference>
<dbReference type="EMBL" id="LN999831">
    <property type="protein sequence ID" value="CUX95718.1"/>
    <property type="molecule type" value="Genomic_DNA"/>
</dbReference>
<dbReference type="AlphaFoldDB" id="A0A143WPR0"/>
<evidence type="ECO:0000256" key="6">
    <source>
        <dbReference type="ARBA" id="ARBA00035258"/>
    </source>
</evidence>
<dbReference type="OrthoDB" id="9802617at2"/>
<dbReference type="KEGG" id="cmik:PMARG_ME00091"/>
<evidence type="ECO:0000256" key="7">
    <source>
        <dbReference type="ARBA" id="ARBA00046740"/>
    </source>
</evidence>
<dbReference type="GO" id="GO:0003735">
    <property type="term" value="F:structural constituent of ribosome"/>
    <property type="evidence" value="ECO:0007669"/>
    <property type="project" value="InterPro"/>
</dbReference>
<evidence type="ECO:0000256" key="1">
    <source>
        <dbReference type="ARBA" id="ARBA00006471"/>
    </source>
</evidence>
<sequence length="130" mass="14312">MSMQDPIADMLTSIRNGQNANKDIVYIPNSKVKVAIVTLLKEEGFIQNYKILGNTNSIIKIILKYFNGKPVLENIQRISRPGCRVYKKKHALPKVMSGMGIAIISTSLGMITDSTARKLGIGGEIICYIA</sequence>
<keyword evidence="3 8" id="KW-0694">RNA-binding</keyword>
<keyword evidence="5 8" id="KW-0687">Ribonucleoprotein</keyword>
<dbReference type="Pfam" id="PF00410">
    <property type="entry name" value="Ribosomal_S8"/>
    <property type="match status" value="1"/>
</dbReference>
<dbReference type="Gene3D" id="3.30.1370.30">
    <property type="match status" value="1"/>
</dbReference>
<organism evidence="10 11">
    <name type="scientific">Candidatus Mikella endobia</name>
    <dbReference type="NCBI Taxonomy" id="1778264"/>
    <lineage>
        <taxon>Bacteria</taxon>
        <taxon>Pseudomonadati</taxon>
        <taxon>Pseudomonadota</taxon>
        <taxon>Gammaproteobacteria</taxon>
        <taxon>Enterobacterales</taxon>
        <taxon>Enterobacteriaceae</taxon>
        <taxon>Candidatus Mikella</taxon>
    </lineage>
</organism>
<gene>
    <name evidence="8 10" type="primary">rpsH</name>
    <name evidence="10" type="ORF">PMARG_ME00091</name>
</gene>
<comment type="function">
    <text evidence="8">One of the primary rRNA binding proteins, it binds directly to 16S rRNA central domain where it helps coordinate assembly of the platform of the 30S subunit.</text>
</comment>
<evidence type="ECO:0000313" key="10">
    <source>
        <dbReference type="EMBL" id="CUX95718.1"/>
    </source>
</evidence>
<dbReference type="STRING" id="1778264.PMARG_ME00091"/>
<dbReference type="PROSITE" id="PS00053">
    <property type="entry name" value="RIBOSOMAL_S8"/>
    <property type="match status" value="1"/>
</dbReference>
<dbReference type="PATRIC" id="fig|1778264.3.peg.84"/>
<dbReference type="Proteomes" id="UP000095697">
    <property type="component" value="Chromosome I"/>
</dbReference>
<dbReference type="Gene3D" id="3.30.1490.10">
    <property type="match status" value="1"/>
</dbReference>
<dbReference type="GO" id="GO:0005840">
    <property type="term" value="C:ribosome"/>
    <property type="evidence" value="ECO:0007669"/>
    <property type="project" value="UniProtKB-KW"/>
</dbReference>
<comment type="subunit">
    <text evidence="7 8">Part of the 30S ribosomal subunit. Contacts proteins S5 and S12.</text>
</comment>